<dbReference type="PANTHER" id="PTHR36153:SF1">
    <property type="entry name" value="TYPE VI SECRETION SYSTEM COMPONENT TSSM1"/>
    <property type="match status" value="1"/>
</dbReference>
<dbReference type="InterPro" id="IPR048677">
    <property type="entry name" value="TssM1_hel"/>
</dbReference>
<evidence type="ECO:0000313" key="6">
    <source>
        <dbReference type="Proteomes" id="UP000195338"/>
    </source>
</evidence>
<feature type="transmembrane region" description="Helical" evidence="1">
    <location>
        <begin position="367"/>
        <end position="392"/>
    </location>
</feature>
<dbReference type="Pfam" id="PF06744">
    <property type="entry name" value="IcmF_C"/>
    <property type="match status" value="1"/>
</dbReference>
<protein>
    <submittedName>
        <fullName evidence="5">Probable membrane protein YPO1482</fullName>
    </submittedName>
</protein>
<feature type="domain" description="IcmF-related" evidence="3">
    <location>
        <begin position="417"/>
        <end position="729"/>
    </location>
</feature>
<proteinExistence type="predicted"/>
<feature type="domain" description="Type VI secretion system IcmF C-terminal" evidence="2">
    <location>
        <begin position="990"/>
        <end position="1093"/>
    </location>
</feature>
<dbReference type="InterPro" id="IPR010623">
    <property type="entry name" value="IcmF_C"/>
</dbReference>
<evidence type="ECO:0000313" key="5">
    <source>
        <dbReference type="EMBL" id="SBW23218.1"/>
    </source>
</evidence>
<feature type="domain" description="Type VI secretion system component TssM1 helical" evidence="4">
    <location>
        <begin position="881"/>
        <end position="985"/>
    </location>
</feature>
<evidence type="ECO:0000259" key="4">
    <source>
        <dbReference type="Pfam" id="PF21070"/>
    </source>
</evidence>
<dbReference type="InterPro" id="IPR009612">
    <property type="entry name" value="IcmF-rel"/>
</dbReference>
<evidence type="ECO:0000256" key="1">
    <source>
        <dbReference type="SAM" id="Phobius"/>
    </source>
</evidence>
<reference evidence="5 6" key="1">
    <citation type="submission" date="2016-04" db="EMBL/GenBank/DDBJ databases">
        <authorList>
            <person name="Mornico D."/>
        </authorList>
    </citation>
    <scope>NUCLEOTIDE SEQUENCE [LARGE SCALE GENOMIC DNA]</scope>
    <source>
        <strain evidence="5 6">A121</strain>
    </source>
</reference>
<keyword evidence="1" id="KW-1133">Transmembrane helix</keyword>
<dbReference type="Pfam" id="PF21070">
    <property type="entry name" value="IcmF_helical"/>
    <property type="match status" value="1"/>
</dbReference>
<sequence length="1128" mass="126960">MMRFLLPIKNLTVRYWLIAMAPMLISAIACLIIWYWPEKVGMLPGSLKHSRWITGLGATTAVTGVYAVLTWFSARSSGRQSFDLTRAHIQGDDQPRISESYQHHQQSTPFADMYAYLHRQYGLFWRQRVRVILVIGEETEVASIAPTLAEKQWLEGEGTVLIYGGSPQESVDLGPLSTLRKLRSARPVDGIILSLSYEQASSAQWMSDSRRSLEQTGNAYHWLPPIWLWQTDPSMQGTRITQAVGVFFHEKTCPESVGRELTRLLPQLCEQGMRQIFTDNRHDYLLRLGQWLKLGGIESWQRILTPWLSGKQWRMPICGLMFSPSVTVAAASVIHAHYWSPPAAFHGVLKRGTQATGRHMGLSQGRIMCYVVAVVIGLWGVGSLLSFAANYYQMTSLTNKAQQLAIGEQVSDAELIQLNELRNDIERIQTQKNTIGWRHFGLNHDTELLAVLLPIYGVANNRLMRDEAARVLSEKLDALTHLPPGSQQRADLAKSAYDQLKAWLMMGRPEKADPAFFSQVMTQTQPTRKGISTGIWQSLSPDLWGFYMQTLPGQPDWKIIPDAQVMMATRQILLAQIEQRNGDNAIYLKMLGSVSRNFPDMPLAQMTNDTDAAQLFTTSETVPGVFTRQAWEGLVQQAIADAVASRREEIDWVLSDNQKNSRAEVSPEALKQRLTDRYFSEYSGSWLKFLNSLRWKPARNLSDVVDQLTLMSDVRQSPVVALMNTVAWQGQAGKKREALSDSLMKSAEKILQKEEEAPVIDQHANDMTGPLDETFGPLLAIAGKGDTPNNLTTETSLSFQTFLTRVTRVRLKLLQVTHSADPQVMMQQLAQTVFQGKNIDLTDTREYGSLLAAGLGEEWSGFGEALFVQPLTQAWEQVLQPSAAGINESWQRTVVSDWQEATDGRYPVSEGRSDIPLPVLAEFIRRDTGKIDQFLHENLAGLMHREGRRWEVDEMNTQGLIINPEFIQAVNRLGEVRDALFADGSQGMRFELRARPVPDVVETILSIDGQRLHYFNQMESWQSFRWPGESQRPGAMLTWTTTQGGANLYGDYPGELGLIRWLEQGRAEKRDDGMWQLTLSAPDGKKLCWLMRTGPGGGPLALLKLRGFVLPKDIFLVSRQRNSDAGIN</sequence>
<keyword evidence="1" id="KW-0812">Transmembrane</keyword>
<keyword evidence="1" id="KW-0472">Membrane</keyword>
<dbReference type="EMBL" id="FLUX01000003">
    <property type="protein sequence ID" value="SBW23218.1"/>
    <property type="molecule type" value="Genomic_DNA"/>
</dbReference>
<dbReference type="PANTHER" id="PTHR36153">
    <property type="entry name" value="INNER MEMBRANE PROTEIN-RELATED"/>
    <property type="match status" value="1"/>
</dbReference>
<dbReference type="Proteomes" id="UP000195338">
    <property type="component" value="Unassembled WGS sequence"/>
</dbReference>
<dbReference type="InterPro" id="IPR053156">
    <property type="entry name" value="T6SS_TssM-like"/>
</dbReference>
<name>A0ABY0JK54_9ENTR</name>
<organism evidence="5 6">
    <name type="scientific">Citrobacter europaeus</name>
    <dbReference type="NCBI Taxonomy" id="1914243"/>
    <lineage>
        <taxon>Bacteria</taxon>
        <taxon>Pseudomonadati</taxon>
        <taxon>Pseudomonadota</taxon>
        <taxon>Gammaproteobacteria</taxon>
        <taxon>Enterobacterales</taxon>
        <taxon>Enterobacteriaceae</taxon>
        <taxon>Citrobacter</taxon>
    </lineage>
</organism>
<dbReference type="PROSITE" id="PS51257">
    <property type="entry name" value="PROKAR_LIPOPROTEIN"/>
    <property type="match status" value="1"/>
</dbReference>
<feature type="transmembrane region" description="Helical" evidence="1">
    <location>
        <begin position="12"/>
        <end position="36"/>
    </location>
</feature>
<evidence type="ECO:0000259" key="2">
    <source>
        <dbReference type="Pfam" id="PF06744"/>
    </source>
</evidence>
<accession>A0ABY0JK54</accession>
<feature type="transmembrane region" description="Helical" evidence="1">
    <location>
        <begin position="52"/>
        <end position="72"/>
    </location>
</feature>
<evidence type="ECO:0000259" key="3">
    <source>
        <dbReference type="Pfam" id="PF06761"/>
    </source>
</evidence>
<comment type="caution">
    <text evidence="5">The sequence shown here is derived from an EMBL/GenBank/DDBJ whole genome shotgun (WGS) entry which is preliminary data.</text>
</comment>
<keyword evidence="6" id="KW-1185">Reference proteome</keyword>
<gene>
    <name evidence="5" type="ORF">BN4901_0034</name>
</gene>
<dbReference type="Pfam" id="PF06761">
    <property type="entry name" value="IcmF-related"/>
    <property type="match status" value="1"/>
</dbReference>